<reference evidence="3 4" key="1">
    <citation type="submission" date="2019-06" db="EMBL/GenBank/DDBJ databases">
        <authorList>
            <person name="Mardanova A.M."/>
            <person name="Pudova D.S."/>
            <person name="Shagimardanova E.I."/>
            <person name="Gogoleva N.E."/>
            <person name="Lutfullin M.T."/>
            <person name="Hadieva G.F."/>
            <person name="Sharipova M.R."/>
        </authorList>
    </citation>
    <scope>NUCLEOTIDE SEQUENCE [LARGE SCALE GENOMIC DNA]</scope>
    <source>
        <strain evidence="3 4">MG-1</strain>
    </source>
</reference>
<comment type="caution">
    <text evidence="3">The sequence shown here is derived from an EMBL/GenBank/DDBJ whole genome shotgun (WGS) entry which is preliminary data.</text>
</comment>
<proteinExistence type="predicted"/>
<protein>
    <submittedName>
        <fullName evidence="3">Uncharacterized protein</fullName>
    </submittedName>
</protein>
<feature type="region of interest" description="Disordered" evidence="2">
    <location>
        <begin position="155"/>
        <end position="179"/>
    </location>
</feature>
<dbReference type="EMBL" id="VDMQ01000003">
    <property type="protein sequence ID" value="TNM55934.1"/>
    <property type="molecule type" value="Genomic_DNA"/>
</dbReference>
<organism evidence="3 4">
    <name type="scientific">Brevibacterium sediminis</name>
    <dbReference type="NCBI Taxonomy" id="1857024"/>
    <lineage>
        <taxon>Bacteria</taxon>
        <taxon>Bacillati</taxon>
        <taxon>Actinomycetota</taxon>
        <taxon>Actinomycetes</taxon>
        <taxon>Micrococcales</taxon>
        <taxon>Brevibacteriaceae</taxon>
        <taxon>Brevibacterium</taxon>
    </lineage>
</organism>
<sequence>MSKVAGIKEQGGEPLLLTTVLFSSLPPNLFTDDAPTRYTVDAVFNRRVESSEISAIESYTSLAVLARFGFGEVALEVQDRRLSIHNTSLEQLRDGLATVIARLLTDIWTASERDRLEAVTIARAEASRELERAQAVLDLAREVSFDANRVSLLDSQKKRDEESIAQGFAWDNEGGHNPQ</sequence>
<gene>
    <name evidence="3" type="ORF">FHQ09_06780</name>
</gene>
<evidence type="ECO:0000313" key="4">
    <source>
        <dbReference type="Proteomes" id="UP000314223"/>
    </source>
</evidence>
<dbReference type="RefSeq" id="WP_139468073.1">
    <property type="nucleotide sequence ID" value="NZ_VDMQ01000003.1"/>
</dbReference>
<keyword evidence="1" id="KW-0175">Coiled coil</keyword>
<evidence type="ECO:0000256" key="2">
    <source>
        <dbReference type="SAM" id="MobiDB-lite"/>
    </source>
</evidence>
<dbReference type="Proteomes" id="UP000314223">
    <property type="component" value="Unassembled WGS sequence"/>
</dbReference>
<feature type="coiled-coil region" evidence="1">
    <location>
        <begin position="116"/>
        <end position="143"/>
    </location>
</feature>
<accession>A0A5C4X3A8</accession>
<evidence type="ECO:0000256" key="1">
    <source>
        <dbReference type="SAM" id="Coils"/>
    </source>
</evidence>
<dbReference type="AlphaFoldDB" id="A0A5C4X3A8"/>
<name>A0A5C4X3A8_9MICO</name>
<evidence type="ECO:0000313" key="3">
    <source>
        <dbReference type="EMBL" id="TNM55934.1"/>
    </source>
</evidence>